<dbReference type="EMBL" id="CASHTH010000066">
    <property type="protein sequence ID" value="CAI7990372.1"/>
    <property type="molecule type" value="Genomic_DNA"/>
</dbReference>
<reference evidence="1" key="1">
    <citation type="submission" date="2023-03" db="EMBL/GenBank/DDBJ databases">
        <authorList>
            <person name="Steffen K."/>
            <person name="Cardenas P."/>
        </authorList>
    </citation>
    <scope>NUCLEOTIDE SEQUENCE</scope>
</reference>
<evidence type="ECO:0000313" key="1">
    <source>
        <dbReference type="EMBL" id="CAI7990372.1"/>
    </source>
</evidence>
<proteinExistence type="predicted"/>
<protein>
    <submittedName>
        <fullName evidence="1">Uncharacterized protein</fullName>
    </submittedName>
</protein>
<sequence>AFSIFLTFCSFAKIDESQAAFHTPRTKLQQRAASYSTPSFSLFAAKTEREKEEHKVEAGREKSMAPRVGIVATGERLSHLIPLLHSLHIPVSAIWSRNHDECRRLATKHGVPLATRHFQ</sequence>
<accession>A0AA35W0P6</accession>
<name>A0AA35W0P6_GEOBA</name>
<dbReference type="AlphaFoldDB" id="A0AA35W0P6"/>
<organism evidence="1 2">
    <name type="scientific">Geodia barretti</name>
    <name type="common">Barrett's horny sponge</name>
    <dbReference type="NCBI Taxonomy" id="519541"/>
    <lineage>
        <taxon>Eukaryota</taxon>
        <taxon>Metazoa</taxon>
        <taxon>Porifera</taxon>
        <taxon>Demospongiae</taxon>
        <taxon>Heteroscleromorpha</taxon>
        <taxon>Tetractinellida</taxon>
        <taxon>Astrophorina</taxon>
        <taxon>Geodiidae</taxon>
        <taxon>Geodia</taxon>
    </lineage>
</organism>
<dbReference type="Proteomes" id="UP001174909">
    <property type="component" value="Unassembled WGS sequence"/>
</dbReference>
<evidence type="ECO:0000313" key="2">
    <source>
        <dbReference type="Proteomes" id="UP001174909"/>
    </source>
</evidence>
<comment type="caution">
    <text evidence="1">The sequence shown here is derived from an EMBL/GenBank/DDBJ whole genome shotgun (WGS) entry which is preliminary data.</text>
</comment>
<feature type="non-terminal residue" evidence="1">
    <location>
        <position position="1"/>
    </location>
</feature>
<feature type="non-terminal residue" evidence="1">
    <location>
        <position position="119"/>
    </location>
</feature>
<keyword evidence="2" id="KW-1185">Reference proteome</keyword>
<gene>
    <name evidence="1" type="ORF">GBAR_LOCUS463</name>
</gene>